<evidence type="ECO:0000256" key="3">
    <source>
        <dbReference type="ARBA" id="ARBA00023125"/>
    </source>
</evidence>
<dbReference type="GO" id="GO:0000981">
    <property type="term" value="F:DNA-binding transcription factor activity, RNA polymerase II-specific"/>
    <property type="evidence" value="ECO:0007669"/>
    <property type="project" value="TreeGrafter"/>
</dbReference>
<keyword evidence="9" id="KW-1185">Reference proteome</keyword>
<name>A0A314XT41_PRUYE</name>
<dbReference type="STRING" id="2094558.A0A314XT41"/>
<organism evidence="8 9">
    <name type="scientific">Prunus yedoensis var. nudiflora</name>
    <dbReference type="NCBI Taxonomy" id="2094558"/>
    <lineage>
        <taxon>Eukaryota</taxon>
        <taxon>Viridiplantae</taxon>
        <taxon>Streptophyta</taxon>
        <taxon>Embryophyta</taxon>
        <taxon>Tracheophyta</taxon>
        <taxon>Spermatophyta</taxon>
        <taxon>Magnoliopsida</taxon>
        <taxon>eudicotyledons</taxon>
        <taxon>Gunneridae</taxon>
        <taxon>Pentapetalae</taxon>
        <taxon>rosids</taxon>
        <taxon>fabids</taxon>
        <taxon>Rosales</taxon>
        <taxon>Rosaceae</taxon>
        <taxon>Amygdaloideae</taxon>
        <taxon>Amygdaleae</taxon>
        <taxon>Prunus</taxon>
    </lineage>
</organism>
<evidence type="ECO:0000259" key="7">
    <source>
        <dbReference type="PROSITE" id="PS50888"/>
    </source>
</evidence>
<protein>
    <recommendedName>
        <fullName evidence="7">BHLH domain-containing protein</fullName>
    </recommendedName>
</protein>
<evidence type="ECO:0000256" key="2">
    <source>
        <dbReference type="ARBA" id="ARBA00023015"/>
    </source>
</evidence>
<evidence type="ECO:0000256" key="1">
    <source>
        <dbReference type="ARBA" id="ARBA00004123"/>
    </source>
</evidence>
<reference evidence="8 9" key="1">
    <citation type="submission" date="2018-02" db="EMBL/GenBank/DDBJ databases">
        <title>Draft genome of wild Prunus yedoensis var. nudiflora.</title>
        <authorList>
            <person name="Baek S."/>
            <person name="Kim J.-H."/>
            <person name="Choi K."/>
            <person name="Kim G.-B."/>
            <person name="Cho A."/>
            <person name="Jang H."/>
            <person name="Shin C.-H."/>
            <person name="Yu H.-J."/>
            <person name="Mun J.-H."/>
        </authorList>
    </citation>
    <scope>NUCLEOTIDE SEQUENCE [LARGE SCALE GENOMIC DNA]</scope>
    <source>
        <strain evidence="9">cv. Jeju island</strain>
        <tissue evidence="8">Leaf</tissue>
    </source>
</reference>
<dbReference type="PROSITE" id="PS50888">
    <property type="entry name" value="BHLH"/>
    <property type="match status" value="1"/>
</dbReference>
<dbReference type="Gene3D" id="4.10.280.10">
    <property type="entry name" value="Helix-loop-helix DNA-binding domain"/>
    <property type="match status" value="1"/>
</dbReference>
<evidence type="ECO:0000256" key="4">
    <source>
        <dbReference type="ARBA" id="ARBA00023163"/>
    </source>
</evidence>
<dbReference type="GO" id="GO:0090575">
    <property type="term" value="C:RNA polymerase II transcription regulator complex"/>
    <property type="evidence" value="ECO:0007669"/>
    <property type="project" value="TreeGrafter"/>
</dbReference>
<dbReference type="PANTHER" id="PTHR13935">
    <property type="entry name" value="ACHAETE-SCUTE TRANSCRIPTION FACTOR-RELATED"/>
    <property type="match status" value="1"/>
</dbReference>
<gene>
    <name evidence="8" type="ORF">Pyn_22371</name>
</gene>
<dbReference type="GO" id="GO:0046983">
    <property type="term" value="F:protein dimerization activity"/>
    <property type="evidence" value="ECO:0007669"/>
    <property type="project" value="InterPro"/>
</dbReference>
<feature type="domain" description="BHLH" evidence="7">
    <location>
        <begin position="65"/>
        <end position="117"/>
    </location>
</feature>
<dbReference type="FunFam" id="4.10.280.10:FF:000074">
    <property type="entry name" value="Transcription factor ORG2"/>
    <property type="match status" value="1"/>
</dbReference>
<dbReference type="SUPFAM" id="SSF47459">
    <property type="entry name" value="HLH, helix-loop-helix DNA-binding domain"/>
    <property type="match status" value="1"/>
</dbReference>
<keyword evidence="4" id="KW-0804">Transcription</keyword>
<keyword evidence="5" id="KW-0539">Nucleus</keyword>
<dbReference type="GO" id="GO:0000977">
    <property type="term" value="F:RNA polymerase II transcription regulatory region sequence-specific DNA binding"/>
    <property type="evidence" value="ECO:0007669"/>
    <property type="project" value="TreeGrafter"/>
</dbReference>
<dbReference type="InterPro" id="IPR036638">
    <property type="entry name" value="HLH_DNA-bd_sf"/>
</dbReference>
<dbReference type="Pfam" id="PF00010">
    <property type="entry name" value="HLH"/>
    <property type="match status" value="1"/>
</dbReference>
<proteinExistence type="predicted"/>
<dbReference type="PANTHER" id="PTHR13935:SF148">
    <property type="entry name" value="BHLH DOMAIN-CONTAINING PROTEIN"/>
    <property type="match status" value="1"/>
</dbReference>
<evidence type="ECO:0000256" key="5">
    <source>
        <dbReference type="ARBA" id="ARBA00023242"/>
    </source>
</evidence>
<accession>A0A314XT41</accession>
<evidence type="ECO:0000313" key="8">
    <source>
        <dbReference type="EMBL" id="PQP95658.1"/>
    </source>
</evidence>
<dbReference type="AlphaFoldDB" id="A0A314XT41"/>
<evidence type="ECO:0000256" key="6">
    <source>
        <dbReference type="SAM" id="Coils"/>
    </source>
</evidence>
<dbReference type="InterPro" id="IPR011598">
    <property type="entry name" value="bHLH_dom"/>
</dbReference>
<dbReference type="Proteomes" id="UP000250321">
    <property type="component" value="Unassembled WGS sequence"/>
</dbReference>
<dbReference type="EMBL" id="PJQY01002210">
    <property type="protein sequence ID" value="PQP95658.1"/>
    <property type="molecule type" value="Genomic_DNA"/>
</dbReference>
<keyword evidence="6" id="KW-0175">Coiled coil</keyword>
<dbReference type="CDD" id="cd18914">
    <property type="entry name" value="bHLH_AtORG2_like"/>
    <property type="match status" value="1"/>
</dbReference>
<feature type="coiled-coil region" evidence="6">
    <location>
        <begin position="114"/>
        <end position="141"/>
    </location>
</feature>
<comment type="subcellular location">
    <subcellularLocation>
        <location evidence="1">Nucleus</location>
    </subcellularLocation>
</comment>
<evidence type="ECO:0000313" key="9">
    <source>
        <dbReference type="Proteomes" id="UP000250321"/>
    </source>
</evidence>
<sequence>MALSPFTIGLALEENSINHNHMMMINEGNESAESFLHCLSPHQQVDQFEFTPSSPMSSGGDLTVVKKLNHNASVRDRRKKINTLYSTLRSLLPASDQMKKLSNPAAISRAVKCIPELQQQVKGLIQKKEELLSRLRRLQRQGDPMYNEKKSRSTALSSLSASAIAVSWLNDREVVLQISSYVVQKSPLSQIVVDLEDDGLLLLNASSFESFEGRLFYSLHLQVQELTNIIFP</sequence>
<dbReference type="SMART" id="SM00353">
    <property type="entry name" value="HLH"/>
    <property type="match status" value="1"/>
</dbReference>
<keyword evidence="3" id="KW-0238">DNA-binding</keyword>
<dbReference type="OrthoDB" id="6106870at2759"/>
<dbReference type="GO" id="GO:0010106">
    <property type="term" value="P:cellular response to iron ion starvation"/>
    <property type="evidence" value="ECO:0007669"/>
    <property type="project" value="UniProtKB-ARBA"/>
</dbReference>
<comment type="caution">
    <text evidence="8">The sequence shown here is derived from an EMBL/GenBank/DDBJ whole genome shotgun (WGS) entry which is preliminary data.</text>
</comment>
<dbReference type="InterPro" id="IPR015660">
    <property type="entry name" value="MASH1/Ascl1a-like"/>
</dbReference>
<keyword evidence="2" id="KW-0805">Transcription regulation</keyword>